<reference evidence="1 2" key="1">
    <citation type="journal article" date="2009" name="Genome Biol.">
        <title>Community-wide analysis of microbial genome sequence signatures.</title>
        <authorList>
            <person name="Dick G.J."/>
            <person name="Andersson A.F."/>
            <person name="Baker B.J."/>
            <person name="Simmons S.L."/>
            <person name="Thomas B.C."/>
            <person name="Yelton A.P."/>
            <person name="Banfield J.F."/>
        </authorList>
    </citation>
    <scope>NUCLEOTIDE SEQUENCE [LARGE SCALE GENOMIC DNA]</scope>
    <source>
        <strain evidence="1">ARMAN-2</strain>
    </source>
</reference>
<dbReference type="PANTHER" id="PTHR47197:SF3">
    <property type="entry name" value="DIHYDRO-HEME D1 DEHYDROGENASE"/>
    <property type="match status" value="1"/>
</dbReference>
<evidence type="ECO:0000313" key="1">
    <source>
        <dbReference type="EMBL" id="EET89936.1"/>
    </source>
</evidence>
<dbReference type="InterPro" id="IPR011044">
    <property type="entry name" value="Quino_amine_DH_bsu"/>
</dbReference>
<dbReference type="NCBIfam" id="TIGR02276">
    <property type="entry name" value="beta_rpt_yvtn"/>
    <property type="match status" value="1"/>
</dbReference>
<protein>
    <submittedName>
        <fullName evidence="1">40-residue YVTN family beta-propeller repeat protein</fullName>
    </submittedName>
</protein>
<dbReference type="InterPro" id="IPR019405">
    <property type="entry name" value="Lactonase_7-beta_prop"/>
</dbReference>
<gene>
    <name evidence="1" type="ORF">UNLARM2_0380</name>
</gene>
<dbReference type="InterPro" id="IPR051200">
    <property type="entry name" value="Host-pathogen_enzymatic-act"/>
</dbReference>
<keyword evidence="2" id="KW-1185">Reference proteome</keyword>
<dbReference type="SUPFAM" id="SSF50974">
    <property type="entry name" value="Nitrous oxide reductase, N-terminal domain"/>
    <property type="match status" value="1"/>
</dbReference>
<dbReference type="InterPro" id="IPR011964">
    <property type="entry name" value="YVTN_b-propeller_repeat"/>
</dbReference>
<proteinExistence type="predicted"/>
<dbReference type="InterPro" id="IPR011045">
    <property type="entry name" value="N2O_reductase_N"/>
</dbReference>
<accession>C7DH34</accession>
<dbReference type="EMBL" id="GG697240">
    <property type="protein sequence ID" value="EET89936.1"/>
    <property type="molecule type" value="Genomic_DNA"/>
</dbReference>
<dbReference type="SUPFAM" id="SSF50969">
    <property type="entry name" value="YVTN repeat-like/Quinoprotein amine dehydrogenase"/>
    <property type="match status" value="1"/>
</dbReference>
<dbReference type="InterPro" id="IPR011048">
    <property type="entry name" value="Haem_d1_sf"/>
</dbReference>
<dbReference type="Gene3D" id="2.130.10.10">
    <property type="entry name" value="YVTN repeat-like/Quinoprotein amine dehydrogenase"/>
    <property type="match status" value="2"/>
</dbReference>
<organism evidence="1 2">
    <name type="scientific">Candidatus Micrarchaeum acidiphilum ARMAN-2</name>
    <dbReference type="NCBI Taxonomy" id="425595"/>
    <lineage>
        <taxon>Archaea</taxon>
        <taxon>Candidatus Micrarchaeota</taxon>
        <taxon>Candidatus Micrarchaeia</taxon>
        <taxon>Candidatus Micrarchaeales</taxon>
        <taxon>Candidatus Micrarchaeaceae</taxon>
        <taxon>Candidatus Micrarchaeum</taxon>
    </lineage>
</organism>
<dbReference type="PANTHER" id="PTHR47197">
    <property type="entry name" value="PROTEIN NIRF"/>
    <property type="match status" value="1"/>
</dbReference>
<dbReference type="Pfam" id="PF10282">
    <property type="entry name" value="Lactonase"/>
    <property type="match status" value="1"/>
</dbReference>
<reference evidence="1 2" key="2">
    <citation type="journal article" date="2010" name="Proc. Natl. Acad. Sci. U.S.A.">
        <title>Enigmatic, ultrasmall, uncultivated Archaea.</title>
        <authorList>
            <person name="Baker B.J."/>
            <person name="Comolli L.R."/>
            <person name="Dick G.J."/>
            <person name="Hauser L.J."/>
            <person name="Hyatt D."/>
            <person name="Dill B.D."/>
            <person name="Land M.L."/>
            <person name="Verberkmoes N.C."/>
            <person name="Hettich R.L."/>
            <person name="Banfield J.F."/>
        </authorList>
    </citation>
    <scope>NUCLEOTIDE SEQUENCE [LARGE SCALE GENOMIC DNA]</scope>
    <source>
        <strain evidence="1">ARMAN-2</strain>
    </source>
</reference>
<name>C7DH34_MICA2</name>
<dbReference type="Proteomes" id="UP000332487">
    <property type="component" value="Unassembled WGS sequence"/>
</dbReference>
<sequence>MLVFTLPIIHLSHAGTATISPQNVSVDTRSSHNYTTTVFTFTGTGVGLPPNGSGTPTMAYDIQIKAETSLGGECFINETSETNGQSYNYSLISNGTNINTGCLDNGSLTFAPLYGPYNITFTTYNDSGNGAEIASAKATYTVNYNLVTPTLSLSTNALDVGQSAIMTVKWNYPNNSFATGTPPFTVNLYSSSTSSCGGSGATLVDSSNDITTYSESFTVSPTTTGTIYYCAVVKDSSYGNPETKSSTAMPLYVAGTPTIRLSVTNFNYDQGQSATFGFALNGGIGPFEVSLISAQNGSQIGNTLTLNSPGSSGSFTFNLPNTPGSYSYYVKAIDEETNNGGASPYTFESSGSPDSITYTVSPTLSVPSISLSSNLIEQGQPFSASLSWTGGTEPYTANVYIYNATSNALMTGLPGLSLGGISSDTANIPIQSNDLAPGTYYLKATVADSSGTGPETNSSLSGNFVITAAPKIIETLSSNSLTYPNFPTVKIKAVNGTPPYSVAISISNPFTGFTESNSVTINANNGIANYSTGTLDPGTYFANVTLTDSASPAVTAFSSKLFTVNSLTPSLSLEVPSSFTYNAVNATVTASVYPSGLTGNLIMSVNGGTGIDVVALTSSSNTITYNAPASAGSYSFTLATDANAIYSAESTTANYIISQYNPKPSISVLPSNSFTYDGSNAIISYGLTTYYSNTIGIDLYVNNTLVQSSTELPVNLELMPIKTSPYYGYYGAAVSQNGTYLYSPAYYYNLISVINTKTSAVVKNINSSLLNGPTGIVIPNNTGNAYITNYLNGTLAVFNLSTNTVEKDIPLSSNSLLLSSIKPYYIAASPDGKLLYVTDYGTDSITVVNTSTGTVIKNVSLPSSSGPYSIALSQNGNTIYVAENSSSLYLINTSTYTVTAVSLSQYLTKAGSNMALVGSNLYIPADAGSTGVVVYNTATGTLSAISGIPSGMTAVSALGGYVFASNSSLRANSVTYIVNVSSGSLMGSINTGSNYTEYSVTDGSDIYLINYENFTELKNITVIKNISAPTKFNFAYTGPAAVGSYSLKAVPVLSGNYVPSNAVSTLTISPASLKVVSSLPSNSVYTGTNFTVTAYNANASQLGLSATLNGNTLPKPSLLNSNGITTVPFYAGAESKNGTAYFTTESNTVYYYPPGSTFGNDIIYLPSGFESYGIAISNVTDYAYVSSYAGNTILVLNLATNKIVNSIVLPNSSSEIYYDVLSKNDTVLYASNYGTNSIDAINLATNAITQISLGSDSFPILSIWCFRPAAGTSMFQDTTMILQ</sequence>
<dbReference type="InterPro" id="IPR015943">
    <property type="entry name" value="WD40/YVTN_repeat-like_dom_sf"/>
</dbReference>
<dbReference type="SUPFAM" id="SSF51004">
    <property type="entry name" value="C-terminal (heme d1) domain of cytochrome cd1-nitrite reductase"/>
    <property type="match status" value="1"/>
</dbReference>
<evidence type="ECO:0000313" key="2">
    <source>
        <dbReference type="Proteomes" id="UP000332487"/>
    </source>
</evidence>